<feature type="region of interest" description="Disordered" evidence="1">
    <location>
        <begin position="235"/>
        <end position="274"/>
    </location>
</feature>
<gene>
    <name evidence="2" type="ORF">NP493_608g02049</name>
</gene>
<organism evidence="2 3">
    <name type="scientific">Ridgeia piscesae</name>
    <name type="common">Tubeworm</name>
    <dbReference type="NCBI Taxonomy" id="27915"/>
    <lineage>
        <taxon>Eukaryota</taxon>
        <taxon>Metazoa</taxon>
        <taxon>Spiralia</taxon>
        <taxon>Lophotrochozoa</taxon>
        <taxon>Annelida</taxon>
        <taxon>Polychaeta</taxon>
        <taxon>Sedentaria</taxon>
        <taxon>Canalipalpata</taxon>
        <taxon>Sabellida</taxon>
        <taxon>Siboglinidae</taxon>
        <taxon>Ridgeia</taxon>
    </lineage>
</organism>
<proteinExistence type="predicted"/>
<evidence type="ECO:0000256" key="1">
    <source>
        <dbReference type="SAM" id="MobiDB-lite"/>
    </source>
</evidence>
<name>A0AAD9KU03_RIDPI</name>
<dbReference type="AlphaFoldDB" id="A0AAD9KU03"/>
<keyword evidence="3" id="KW-1185">Reference proteome</keyword>
<protein>
    <submittedName>
        <fullName evidence="2">Uncharacterized protein</fullName>
    </submittedName>
</protein>
<comment type="caution">
    <text evidence="2">The sequence shown here is derived from an EMBL/GenBank/DDBJ whole genome shotgun (WGS) entry which is preliminary data.</text>
</comment>
<dbReference type="EMBL" id="JAODUO010000608">
    <property type="protein sequence ID" value="KAK2177290.1"/>
    <property type="molecule type" value="Genomic_DNA"/>
</dbReference>
<reference evidence="2" key="1">
    <citation type="journal article" date="2023" name="Mol. Biol. Evol.">
        <title>Third-Generation Sequencing Reveals the Adaptive Role of the Epigenome in Three Deep-Sea Polychaetes.</title>
        <authorList>
            <person name="Perez M."/>
            <person name="Aroh O."/>
            <person name="Sun Y."/>
            <person name="Lan Y."/>
            <person name="Juniper S.K."/>
            <person name="Young C.R."/>
            <person name="Angers B."/>
            <person name="Qian P.Y."/>
        </authorList>
    </citation>
    <scope>NUCLEOTIDE SEQUENCE</scope>
    <source>
        <strain evidence="2">R07B-5</strain>
    </source>
</reference>
<evidence type="ECO:0000313" key="3">
    <source>
        <dbReference type="Proteomes" id="UP001209878"/>
    </source>
</evidence>
<evidence type="ECO:0000313" key="2">
    <source>
        <dbReference type="EMBL" id="KAK2177290.1"/>
    </source>
</evidence>
<dbReference type="Proteomes" id="UP001209878">
    <property type="component" value="Unassembled WGS sequence"/>
</dbReference>
<sequence>MFQMTIPVNDTPQPFNDPGTMKDYQLLQNTAHCRDGKQRLPTPDRNAIIGLATSFDKHRLRKQQQVLQDIAWRCREQEIASLSGAITSKCTLSSFPCKPFHQTGFTQSDTNTARTTVDGESVTGAATARQTPEPGNAFFPTRRIKRMQPRDYSGRALPRLQISYRKGVQPSDAVRRRTAFRQLQINGPLQLQHLMKLQTDKLAPLVLPSIQYVGIDRNRVDSYVSSHRLEGQPIANAHGIVPAGRTDTVPRKTAASTSLLQPSRIDMGRQNYSH</sequence>
<accession>A0AAD9KU03</accession>